<protein>
    <submittedName>
        <fullName evidence="2">Uncharacterized protein</fullName>
    </submittedName>
</protein>
<keyword evidence="1" id="KW-1133">Transmembrane helix</keyword>
<name>A0AAW8ENZ2_VARPD</name>
<dbReference type="AlphaFoldDB" id="A0AAW8ENZ2"/>
<keyword evidence="1" id="KW-0472">Membrane</keyword>
<feature type="transmembrane region" description="Helical" evidence="1">
    <location>
        <begin position="56"/>
        <end position="77"/>
    </location>
</feature>
<organism evidence="2 3">
    <name type="scientific">Variovorax paradoxus</name>
    <dbReference type="NCBI Taxonomy" id="34073"/>
    <lineage>
        <taxon>Bacteria</taxon>
        <taxon>Pseudomonadati</taxon>
        <taxon>Pseudomonadota</taxon>
        <taxon>Betaproteobacteria</taxon>
        <taxon>Burkholderiales</taxon>
        <taxon>Comamonadaceae</taxon>
        <taxon>Variovorax</taxon>
    </lineage>
</organism>
<comment type="caution">
    <text evidence="2">The sequence shown here is derived from an EMBL/GenBank/DDBJ whole genome shotgun (WGS) entry which is preliminary data.</text>
</comment>
<evidence type="ECO:0000313" key="3">
    <source>
        <dbReference type="Proteomes" id="UP001224845"/>
    </source>
</evidence>
<accession>A0AAW8ENZ2</accession>
<proteinExistence type="predicted"/>
<evidence type="ECO:0000256" key="1">
    <source>
        <dbReference type="SAM" id="Phobius"/>
    </source>
</evidence>
<reference evidence="2" key="1">
    <citation type="submission" date="2023-07" db="EMBL/GenBank/DDBJ databases">
        <title>Sorghum-associated microbial communities from plants grown in Nebraska, USA.</title>
        <authorList>
            <person name="Schachtman D."/>
        </authorList>
    </citation>
    <scope>NUCLEOTIDE SEQUENCE</scope>
    <source>
        <strain evidence="2">DS3315</strain>
    </source>
</reference>
<gene>
    <name evidence="2" type="ORF">J2W39_005187</name>
</gene>
<dbReference type="RefSeq" id="WP_307596123.1">
    <property type="nucleotide sequence ID" value="NZ_JAUSRV010000014.1"/>
</dbReference>
<evidence type="ECO:0000313" key="2">
    <source>
        <dbReference type="EMBL" id="MDP9973924.1"/>
    </source>
</evidence>
<sequence length="89" mass="10155">MRWLKLLRSVLRVLWWAAAAAIPVVQYRFRESYRRAIGCPATPDCYVPGAELLIDMLLLAAASAVVLWPLCAWYAIVKPWLARRASLKQ</sequence>
<keyword evidence="1" id="KW-0812">Transmembrane</keyword>
<dbReference type="Proteomes" id="UP001224845">
    <property type="component" value="Unassembled WGS sequence"/>
</dbReference>
<dbReference type="EMBL" id="JAUSRV010000014">
    <property type="protein sequence ID" value="MDP9973924.1"/>
    <property type="molecule type" value="Genomic_DNA"/>
</dbReference>